<feature type="chain" id="PRO_5009122660" evidence="1">
    <location>
        <begin position="27"/>
        <end position="421"/>
    </location>
</feature>
<feature type="signal peptide" evidence="1">
    <location>
        <begin position="1"/>
        <end position="26"/>
    </location>
</feature>
<dbReference type="PANTHER" id="PTHR43649">
    <property type="entry name" value="ARABINOSE-BINDING PROTEIN-RELATED"/>
    <property type="match status" value="1"/>
</dbReference>
<name>A0A1E3A4C0_9FIRM</name>
<keyword evidence="1" id="KW-0732">Signal</keyword>
<accession>A0A1E3A4C0</accession>
<proteinExistence type="predicted"/>
<evidence type="ECO:0000313" key="3">
    <source>
        <dbReference type="Proteomes" id="UP000094067"/>
    </source>
</evidence>
<comment type="caution">
    <text evidence="2">The sequence shown here is derived from an EMBL/GenBank/DDBJ whole genome shotgun (WGS) entry which is preliminary data.</text>
</comment>
<evidence type="ECO:0000256" key="1">
    <source>
        <dbReference type="SAM" id="SignalP"/>
    </source>
</evidence>
<dbReference type="Proteomes" id="UP000094067">
    <property type="component" value="Unassembled WGS sequence"/>
</dbReference>
<dbReference type="Gene3D" id="3.40.190.10">
    <property type="entry name" value="Periplasmic binding protein-like II"/>
    <property type="match status" value="1"/>
</dbReference>
<sequence length="421" mass="45984">MKNKVIGVLMAVVMAAGLIGCSPAVNQGGDEGTKAAEAVTEQAEAVTGEKPVIKFGFTGGEIEEQAYRAGLDGAEEKFNCTIEWIRYPDTTTMWENLPAQMVAGTAPDIVAVTNENYMEFIENNMFLDLSPYITKEDYDFDRVTEVHRCWLIDDKIYGIPTDGAPAAFIVNMDMWNAAGLGELPQTMDEVRTAAEALTTDSVKGLCININEFHLTQYVKAFGGGWGKGETINTPENAQGLQYLIDLYQEGVAITPSEAGLGWDGEVFAKGLCAMSTGGVWYTATLEELAPDMNYEIIRVPKGTTWGCTSHSDTNVVLSSTEYPEIAAKICAYMGRDEAQNAVAELYGNPPAFQDLQEAYFNENTRIAALIPATEYATSFDYPAETNKFTDALRNEMEKALYVEGSGMTAEDILQNVENAMK</sequence>
<protein>
    <submittedName>
        <fullName evidence="2">Putative arabinose-binding protein</fullName>
    </submittedName>
</protein>
<dbReference type="PANTHER" id="PTHR43649:SF12">
    <property type="entry name" value="DIACETYLCHITOBIOSE BINDING PROTEIN DASA"/>
    <property type="match status" value="1"/>
</dbReference>
<dbReference type="InterPro" id="IPR050490">
    <property type="entry name" value="Bact_solute-bd_prot1"/>
</dbReference>
<dbReference type="SUPFAM" id="SSF53850">
    <property type="entry name" value="Periplasmic binding protein-like II"/>
    <property type="match status" value="1"/>
</dbReference>
<evidence type="ECO:0000313" key="2">
    <source>
        <dbReference type="EMBL" id="ODM03615.1"/>
    </source>
</evidence>
<dbReference type="PROSITE" id="PS51257">
    <property type="entry name" value="PROKAR_LIPOPROTEIN"/>
    <property type="match status" value="1"/>
</dbReference>
<gene>
    <name evidence="2" type="primary">araN_7</name>
    <name evidence="2" type="ORF">BEI61_04413</name>
</gene>
<reference evidence="2 3" key="1">
    <citation type="submission" date="2016-07" db="EMBL/GenBank/DDBJ databases">
        <title>Characterization of isolates of Eisenbergiella tayi derived from blood cultures, using whole genome sequencing.</title>
        <authorList>
            <person name="Burdz T."/>
            <person name="Wiebe D."/>
            <person name="Huynh C."/>
            <person name="Bernard K."/>
        </authorList>
    </citation>
    <scope>NUCLEOTIDE SEQUENCE [LARGE SCALE GENOMIC DNA]</scope>
    <source>
        <strain evidence="2 3">NML 110608</strain>
    </source>
</reference>
<dbReference type="AlphaFoldDB" id="A0A1E3A4C0"/>
<dbReference type="RefSeq" id="WP_069154048.1">
    <property type="nucleotide sequence ID" value="NZ_MCGH01000003.1"/>
</dbReference>
<organism evidence="2 3">
    <name type="scientific">Eisenbergiella tayi</name>
    <dbReference type="NCBI Taxonomy" id="1432052"/>
    <lineage>
        <taxon>Bacteria</taxon>
        <taxon>Bacillati</taxon>
        <taxon>Bacillota</taxon>
        <taxon>Clostridia</taxon>
        <taxon>Lachnospirales</taxon>
        <taxon>Lachnospiraceae</taxon>
        <taxon>Eisenbergiella</taxon>
    </lineage>
</organism>
<dbReference type="InterPro" id="IPR006059">
    <property type="entry name" value="SBP"/>
</dbReference>
<dbReference type="EMBL" id="MCGH01000003">
    <property type="protein sequence ID" value="ODM03615.1"/>
    <property type="molecule type" value="Genomic_DNA"/>
</dbReference>
<dbReference type="Pfam" id="PF13416">
    <property type="entry name" value="SBP_bac_8"/>
    <property type="match status" value="1"/>
</dbReference>